<dbReference type="PROSITE" id="PS51186">
    <property type="entry name" value="GNAT"/>
    <property type="match status" value="1"/>
</dbReference>
<comment type="caution">
    <text evidence="2">The sequence shown here is derived from an EMBL/GenBank/DDBJ whole genome shotgun (WGS) entry which is preliminary data.</text>
</comment>
<dbReference type="Proteomes" id="UP001161325">
    <property type="component" value="Unassembled WGS sequence"/>
</dbReference>
<evidence type="ECO:0000313" key="3">
    <source>
        <dbReference type="Proteomes" id="UP001161325"/>
    </source>
</evidence>
<dbReference type="InterPro" id="IPR016181">
    <property type="entry name" value="Acyl_CoA_acyltransferase"/>
</dbReference>
<gene>
    <name evidence="2" type="ORF">rosag_12020</name>
</gene>
<protein>
    <submittedName>
        <fullName evidence="2">Acetyltransferase</fullName>
    </submittedName>
</protein>
<dbReference type="Gene3D" id="3.40.630.30">
    <property type="match status" value="1"/>
</dbReference>
<dbReference type="GO" id="GO:0016747">
    <property type="term" value="F:acyltransferase activity, transferring groups other than amino-acyl groups"/>
    <property type="evidence" value="ECO:0007669"/>
    <property type="project" value="InterPro"/>
</dbReference>
<keyword evidence="3" id="KW-1185">Reference proteome</keyword>
<dbReference type="InterPro" id="IPR000182">
    <property type="entry name" value="GNAT_dom"/>
</dbReference>
<organism evidence="2 3">
    <name type="scientific">Roseisolibacter agri</name>
    <dbReference type="NCBI Taxonomy" id="2014610"/>
    <lineage>
        <taxon>Bacteria</taxon>
        <taxon>Pseudomonadati</taxon>
        <taxon>Gemmatimonadota</taxon>
        <taxon>Gemmatimonadia</taxon>
        <taxon>Gemmatimonadales</taxon>
        <taxon>Gemmatimonadaceae</taxon>
        <taxon>Roseisolibacter</taxon>
    </lineage>
</organism>
<dbReference type="EMBL" id="BRXS01000002">
    <property type="protein sequence ID" value="GLC24689.1"/>
    <property type="molecule type" value="Genomic_DNA"/>
</dbReference>
<sequence>MTELVPPELVAAELRTERLLLRRWRPEDASPLHDALAPSVAHLKPWIPWTVAEPAPVPQLEARLARFAEAIAERRAWQWGIFAADTGALLGGISLHPRDAHTRVPFDAADRVEIGYWLRVDATGQGYATEAVRAVLAVARALPHVSHVEIRCDARNAPSAAIPRRLGFRHARTLDQLMVWEHPA</sequence>
<name>A0AA37VE67_9BACT</name>
<proteinExistence type="predicted"/>
<dbReference type="SUPFAM" id="SSF55729">
    <property type="entry name" value="Acyl-CoA N-acyltransferases (Nat)"/>
    <property type="match status" value="1"/>
</dbReference>
<dbReference type="Pfam" id="PF13302">
    <property type="entry name" value="Acetyltransf_3"/>
    <property type="match status" value="1"/>
</dbReference>
<evidence type="ECO:0000313" key="2">
    <source>
        <dbReference type="EMBL" id="GLC24689.1"/>
    </source>
</evidence>
<dbReference type="RefSeq" id="WP_284349137.1">
    <property type="nucleotide sequence ID" value="NZ_BRXS01000002.1"/>
</dbReference>
<dbReference type="InterPro" id="IPR051531">
    <property type="entry name" value="N-acetyltransferase"/>
</dbReference>
<evidence type="ECO:0000259" key="1">
    <source>
        <dbReference type="PROSITE" id="PS51186"/>
    </source>
</evidence>
<dbReference type="AlphaFoldDB" id="A0AA37VE67"/>
<reference evidence="2" key="1">
    <citation type="submission" date="2022-08" db="EMBL/GenBank/DDBJ databases">
        <title>Draft genome sequencing of Roseisolibacter agri AW1220.</title>
        <authorList>
            <person name="Tobiishi Y."/>
            <person name="Tonouchi A."/>
        </authorList>
    </citation>
    <scope>NUCLEOTIDE SEQUENCE</scope>
    <source>
        <strain evidence="2">AW1220</strain>
    </source>
</reference>
<dbReference type="PANTHER" id="PTHR43792">
    <property type="entry name" value="GNAT FAMILY, PUTATIVE (AFU_ORTHOLOGUE AFUA_3G00765)-RELATED-RELATED"/>
    <property type="match status" value="1"/>
</dbReference>
<accession>A0AA37VE67</accession>
<feature type="domain" description="N-acetyltransferase" evidence="1">
    <location>
        <begin position="19"/>
        <end position="184"/>
    </location>
</feature>